<proteinExistence type="predicted"/>
<dbReference type="PANTHER" id="PTHR21180:SF32">
    <property type="entry name" value="ENDONUCLEASE_EXONUCLEASE_PHOSPHATASE FAMILY DOMAIN-CONTAINING PROTEIN 1"/>
    <property type="match status" value="1"/>
</dbReference>
<evidence type="ECO:0000313" key="2">
    <source>
        <dbReference type="EMBL" id="MDI9867327.1"/>
    </source>
</evidence>
<dbReference type="RefSeq" id="WP_283371996.1">
    <property type="nucleotide sequence ID" value="NZ_JASHID010000028.1"/>
</dbReference>
<organism evidence="2 3">
    <name type="scientific">Flectobacillus longus</name>
    <dbReference type="NCBI Taxonomy" id="2984207"/>
    <lineage>
        <taxon>Bacteria</taxon>
        <taxon>Pseudomonadati</taxon>
        <taxon>Bacteroidota</taxon>
        <taxon>Cytophagia</taxon>
        <taxon>Cytophagales</taxon>
        <taxon>Flectobacillaceae</taxon>
        <taxon>Flectobacillus</taxon>
    </lineage>
</organism>
<gene>
    <name evidence="2" type="ORF">QM480_23495</name>
</gene>
<sequence>MKKQWMQWIQYAFGYNRTEAKGFILLLMLLFTYLSIYLYIWLSPSKSSLAFTQNQLNQNSELVSLIETAENPPSRFKSFEKKEEEAHSSIPIRLHSFDPNIASVEELEELGMPQWLAKRIDRFKSKGGKFYKKEDLLKVYDFPETLYLKLIPYITISVPQNDKFAKRSFILQEKTPKTPAKFDLNTVDTTRLIQLKGIGSKLAARIVKYRDVLGNFVSTSQIREVYGLDSLVVEEILRYGYINNPQVRKINVNESSFEQMKHPYLKPYIAKTIVNFRNQHGKFQSIQDLKAIKLLTPDIIQKLEPYLSF</sequence>
<keyword evidence="1" id="KW-0472">Membrane</keyword>
<dbReference type="EMBL" id="JASHID010000028">
    <property type="protein sequence ID" value="MDI9867327.1"/>
    <property type="molecule type" value="Genomic_DNA"/>
</dbReference>
<feature type="transmembrane region" description="Helical" evidence="1">
    <location>
        <begin position="20"/>
        <end position="42"/>
    </location>
</feature>
<dbReference type="PANTHER" id="PTHR21180">
    <property type="entry name" value="ENDONUCLEASE/EXONUCLEASE/PHOSPHATASE FAMILY DOMAIN-CONTAINING PROTEIN 1"/>
    <property type="match status" value="1"/>
</dbReference>
<keyword evidence="3" id="KW-1185">Reference proteome</keyword>
<evidence type="ECO:0000313" key="3">
    <source>
        <dbReference type="Proteomes" id="UP001236569"/>
    </source>
</evidence>
<comment type="caution">
    <text evidence="2">The sequence shown here is derived from an EMBL/GenBank/DDBJ whole genome shotgun (WGS) entry which is preliminary data.</text>
</comment>
<dbReference type="InterPro" id="IPR051675">
    <property type="entry name" value="Endo/Exo/Phosphatase_dom_1"/>
</dbReference>
<keyword evidence="1" id="KW-1133">Transmembrane helix</keyword>
<dbReference type="Proteomes" id="UP001236569">
    <property type="component" value="Unassembled WGS sequence"/>
</dbReference>
<evidence type="ECO:0000256" key="1">
    <source>
        <dbReference type="SAM" id="Phobius"/>
    </source>
</evidence>
<keyword evidence="1" id="KW-0812">Transmembrane</keyword>
<dbReference type="SUPFAM" id="SSF47781">
    <property type="entry name" value="RuvA domain 2-like"/>
    <property type="match status" value="3"/>
</dbReference>
<dbReference type="Pfam" id="PF12836">
    <property type="entry name" value="HHH_3"/>
    <property type="match status" value="3"/>
</dbReference>
<dbReference type="InterPro" id="IPR010994">
    <property type="entry name" value="RuvA_2-like"/>
</dbReference>
<accession>A0ABT6YV53</accession>
<dbReference type="Gene3D" id="1.10.150.280">
    <property type="entry name" value="AF1531-like domain"/>
    <property type="match status" value="2"/>
</dbReference>
<name>A0ABT6YV53_9BACT</name>
<reference evidence="2 3" key="1">
    <citation type="submission" date="2023-05" db="EMBL/GenBank/DDBJ databases">
        <title>Novel species of genus Flectobacillus isolated from stream in China.</title>
        <authorList>
            <person name="Lu H."/>
        </authorList>
    </citation>
    <scope>NUCLEOTIDE SEQUENCE [LARGE SCALE GENOMIC DNA]</scope>
    <source>
        <strain evidence="2 3">DC10W</strain>
    </source>
</reference>
<protein>
    <submittedName>
        <fullName evidence="2">Helix-hairpin-helix domain-containing protein</fullName>
    </submittedName>
</protein>